<dbReference type="Proteomes" id="UP000664277">
    <property type="component" value="Unassembled WGS sequence"/>
</dbReference>
<proteinExistence type="predicted"/>
<accession>A0A8J7P818</accession>
<protein>
    <submittedName>
        <fullName evidence="1">Uncharacterized protein</fullName>
    </submittedName>
</protein>
<evidence type="ECO:0000313" key="1">
    <source>
        <dbReference type="EMBL" id="MBN8660136.1"/>
    </source>
</evidence>
<gene>
    <name evidence="1" type="ORF">J0M35_07215</name>
</gene>
<name>A0A8J7P818_9BACT</name>
<evidence type="ECO:0000313" key="2">
    <source>
        <dbReference type="Proteomes" id="UP000664277"/>
    </source>
</evidence>
<dbReference type="AlphaFoldDB" id="A0A8J7P818"/>
<dbReference type="EMBL" id="JAFLCK010000008">
    <property type="protein sequence ID" value="MBN8660136.1"/>
    <property type="molecule type" value="Genomic_DNA"/>
</dbReference>
<sequence>MGYIFAPDAAIACGAHSGDNLTDAAYHAAFNISTNLVIKQFCYTKVTVTNISQQY</sequence>
<organism evidence="1 2">
    <name type="scientific">Candidatus Obscuribacter phosphatis</name>
    <dbReference type="NCBI Taxonomy" id="1906157"/>
    <lineage>
        <taxon>Bacteria</taxon>
        <taxon>Bacillati</taxon>
        <taxon>Candidatus Melainabacteria</taxon>
        <taxon>Candidatus Obscuribacterales</taxon>
        <taxon>Candidatus Obscuribacteraceae</taxon>
        <taxon>Candidatus Obscuribacter</taxon>
    </lineage>
</organism>
<reference evidence="1" key="1">
    <citation type="submission" date="2021-02" db="EMBL/GenBank/DDBJ databases">
        <title>Genome-Resolved Metagenomics of a Microbial Community Performing Photosynthetic Biological Nutrient Removal.</title>
        <authorList>
            <person name="Mcdaniel E.A."/>
        </authorList>
    </citation>
    <scope>NUCLEOTIDE SEQUENCE</scope>
    <source>
        <strain evidence="1">UWPOB_OBS1</strain>
    </source>
</reference>
<comment type="caution">
    <text evidence="1">The sequence shown here is derived from an EMBL/GenBank/DDBJ whole genome shotgun (WGS) entry which is preliminary data.</text>
</comment>